<dbReference type="EMBL" id="KV442057">
    <property type="protein sequence ID" value="OAQ27455.1"/>
    <property type="molecule type" value="Genomic_DNA"/>
</dbReference>
<keyword evidence="4" id="KW-1185">Reference proteome</keyword>
<gene>
    <name evidence="3" type="ORF">K457DRAFT_58371</name>
</gene>
<dbReference type="InterPro" id="IPR036236">
    <property type="entry name" value="Znf_C2H2_sf"/>
</dbReference>
<proteinExistence type="predicted"/>
<dbReference type="OrthoDB" id="8117402at2759"/>
<dbReference type="InterPro" id="IPR013087">
    <property type="entry name" value="Znf_C2H2_type"/>
</dbReference>
<dbReference type="Gene3D" id="3.30.160.60">
    <property type="entry name" value="Classic Zinc Finger"/>
    <property type="match status" value="1"/>
</dbReference>
<keyword evidence="1" id="KW-0862">Zinc</keyword>
<dbReference type="AlphaFoldDB" id="A0A197JQJ7"/>
<dbReference type="STRING" id="1314771.A0A197JQJ7"/>
<sequence length="87" mass="10469">ATLSKLARKVETKRPRIFDCRIPGCTNVYTTQYSLDSHTNSQHGDINYQCLFCNKTYSRYGDCTRHEDTKHRMKRWKCKWCPQKYTR</sequence>
<reference evidence="3 4" key="1">
    <citation type="submission" date="2016-05" db="EMBL/GenBank/DDBJ databases">
        <title>Genome sequencing reveals origins of a unique bacterial endosymbiosis in the earliest lineages of terrestrial Fungi.</title>
        <authorList>
            <consortium name="DOE Joint Genome Institute"/>
            <person name="Uehling J."/>
            <person name="Gryganskyi A."/>
            <person name="Hameed K."/>
            <person name="Tschaplinski T."/>
            <person name="Misztal P."/>
            <person name="Wu S."/>
            <person name="Desiro A."/>
            <person name="Vande Pol N."/>
            <person name="Du Z.-Y."/>
            <person name="Zienkiewicz A."/>
            <person name="Zienkiewicz K."/>
            <person name="Morin E."/>
            <person name="Tisserant E."/>
            <person name="Splivallo R."/>
            <person name="Hainaut M."/>
            <person name="Henrissat B."/>
            <person name="Ohm R."/>
            <person name="Kuo A."/>
            <person name="Yan J."/>
            <person name="Lipzen A."/>
            <person name="Nolan M."/>
            <person name="Labutti K."/>
            <person name="Barry K."/>
            <person name="Goldstein A."/>
            <person name="Labbe J."/>
            <person name="Schadt C."/>
            <person name="Tuskan G."/>
            <person name="Grigoriev I."/>
            <person name="Martin F."/>
            <person name="Vilgalys R."/>
            <person name="Bonito G."/>
        </authorList>
    </citation>
    <scope>NUCLEOTIDE SEQUENCE [LARGE SCALE GENOMIC DNA]</scope>
    <source>
        <strain evidence="3 4">AG-77</strain>
    </source>
</reference>
<accession>A0A197JQJ7</accession>
<evidence type="ECO:0000256" key="1">
    <source>
        <dbReference type="PROSITE-ProRule" id="PRU00042"/>
    </source>
</evidence>
<protein>
    <recommendedName>
        <fullName evidence="2">C2H2-type domain-containing protein</fullName>
    </recommendedName>
</protein>
<organism evidence="3 4">
    <name type="scientific">Linnemannia elongata AG-77</name>
    <dbReference type="NCBI Taxonomy" id="1314771"/>
    <lineage>
        <taxon>Eukaryota</taxon>
        <taxon>Fungi</taxon>
        <taxon>Fungi incertae sedis</taxon>
        <taxon>Mucoromycota</taxon>
        <taxon>Mortierellomycotina</taxon>
        <taxon>Mortierellomycetes</taxon>
        <taxon>Mortierellales</taxon>
        <taxon>Mortierellaceae</taxon>
        <taxon>Linnemannia</taxon>
    </lineage>
</organism>
<name>A0A197JQJ7_9FUNG</name>
<keyword evidence="1" id="KW-0863">Zinc-finger</keyword>
<feature type="domain" description="C2H2-type" evidence="2">
    <location>
        <begin position="48"/>
        <end position="76"/>
    </location>
</feature>
<feature type="non-terminal residue" evidence="3">
    <location>
        <position position="87"/>
    </location>
</feature>
<evidence type="ECO:0000313" key="3">
    <source>
        <dbReference type="EMBL" id="OAQ27455.1"/>
    </source>
</evidence>
<dbReference type="PROSITE" id="PS50157">
    <property type="entry name" value="ZINC_FINGER_C2H2_2"/>
    <property type="match status" value="1"/>
</dbReference>
<keyword evidence="1" id="KW-0479">Metal-binding</keyword>
<dbReference type="GO" id="GO:0008270">
    <property type="term" value="F:zinc ion binding"/>
    <property type="evidence" value="ECO:0007669"/>
    <property type="project" value="UniProtKB-KW"/>
</dbReference>
<dbReference type="SMART" id="SM00355">
    <property type="entry name" value="ZnF_C2H2"/>
    <property type="match status" value="2"/>
</dbReference>
<dbReference type="SUPFAM" id="SSF57667">
    <property type="entry name" value="beta-beta-alpha zinc fingers"/>
    <property type="match status" value="1"/>
</dbReference>
<dbReference type="PROSITE" id="PS00028">
    <property type="entry name" value="ZINC_FINGER_C2H2_1"/>
    <property type="match status" value="2"/>
</dbReference>
<dbReference type="Proteomes" id="UP000078512">
    <property type="component" value="Unassembled WGS sequence"/>
</dbReference>
<feature type="non-terminal residue" evidence="3">
    <location>
        <position position="1"/>
    </location>
</feature>
<evidence type="ECO:0000313" key="4">
    <source>
        <dbReference type="Proteomes" id="UP000078512"/>
    </source>
</evidence>
<evidence type="ECO:0000259" key="2">
    <source>
        <dbReference type="PROSITE" id="PS50157"/>
    </source>
</evidence>